<evidence type="ECO:0000313" key="1">
    <source>
        <dbReference type="Ensembl" id="ENSSFOP00015065019.1"/>
    </source>
</evidence>
<reference evidence="1 2" key="1">
    <citation type="submission" date="2019-04" db="EMBL/GenBank/DDBJ databases">
        <authorList>
            <consortium name="Wellcome Sanger Institute Data Sharing"/>
        </authorList>
    </citation>
    <scope>NUCLEOTIDE SEQUENCE [LARGE SCALE GENOMIC DNA]</scope>
</reference>
<dbReference type="OrthoDB" id="125347at2759"/>
<sequence length="106" mass="12299">EVISPNELTPLHEGTPRLTTYLFKDHVDLRPASRYCTLKSFKDRVMLLLGGNVAGFKLKPYLIYRSENPRALKQPEITRTNCNSHEIMILQWIAQVLKNIKKNICF</sequence>
<protein>
    <submittedName>
        <fullName evidence="1">Uncharacterized protein</fullName>
    </submittedName>
</protein>
<reference evidence="1" key="3">
    <citation type="submission" date="2025-09" db="UniProtKB">
        <authorList>
            <consortium name="Ensembl"/>
        </authorList>
    </citation>
    <scope>IDENTIFICATION</scope>
</reference>
<dbReference type="AlphaFoldDB" id="A0A8C9VUS1"/>
<dbReference type="Ensembl" id="ENSSFOT00015079733.1">
    <property type="protein sequence ID" value="ENSSFOP00015065019.1"/>
    <property type="gene ID" value="ENSSFOG00015029937.1"/>
</dbReference>
<organism evidence="1 2">
    <name type="scientific">Scleropages formosus</name>
    <name type="common">Asian bonytongue</name>
    <name type="synonym">Osteoglossum formosum</name>
    <dbReference type="NCBI Taxonomy" id="113540"/>
    <lineage>
        <taxon>Eukaryota</taxon>
        <taxon>Metazoa</taxon>
        <taxon>Chordata</taxon>
        <taxon>Craniata</taxon>
        <taxon>Vertebrata</taxon>
        <taxon>Euteleostomi</taxon>
        <taxon>Actinopterygii</taxon>
        <taxon>Neopterygii</taxon>
        <taxon>Teleostei</taxon>
        <taxon>Osteoglossocephala</taxon>
        <taxon>Osteoglossomorpha</taxon>
        <taxon>Osteoglossiformes</taxon>
        <taxon>Osteoglossidae</taxon>
        <taxon>Scleropages</taxon>
    </lineage>
</organism>
<dbReference type="Proteomes" id="UP000694397">
    <property type="component" value="Chromosome 3"/>
</dbReference>
<proteinExistence type="predicted"/>
<name>A0A8C9VUS1_SCLFO</name>
<keyword evidence="2" id="KW-1185">Reference proteome</keyword>
<evidence type="ECO:0000313" key="2">
    <source>
        <dbReference type="Proteomes" id="UP000694397"/>
    </source>
</evidence>
<reference evidence="1" key="2">
    <citation type="submission" date="2025-08" db="UniProtKB">
        <authorList>
            <consortium name="Ensembl"/>
        </authorList>
    </citation>
    <scope>IDENTIFICATION</scope>
</reference>
<accession>A0A8C9VUS1</accession>